<accession>A0ACA9MJN8</accession>
<proteinExistence type="predicted"/>
<protein>
    <submittedName>
        <fullName evidence="1">11018_t:CDS:1</fullName>
    </submittedName>
</protein>
<organism evidence="1 2">
    <name type="scientific">Scutellospora calospora</name>
    <dbReference type="NCBI Taxonomy" id="85575"/>
    <lineage>
        <taxon>Eukaryota</taxon>
        <taxon>Fungi</taxon>
        <taxon>Fungi incertae sedis</taxon>
        <taxon>Mucoromycota</taxon>
        <taxon>Glomeromycotina</taxon>
        <taxon>Glomeromycetes</taxon>
        <taxon>Diversisporales</taxon>
        <taxon>Gigasporaceae</taxon>
        <taxon>Scutellospora</taxon>
    </lineage>
</organism>
<reference evidence="1" key="1">
    <citation type="submission" date="2021-06" db="EMBL/GenBank/DDBJ databases">
        <authorList>
            <person name="Kallberg Y."/>
            <person name="Tangrot J."/>
            <person name="Rosling A."/>
        </authorList>
    </citation>
    <scope>NUCLEOTIDE SEQUENCE</scope>
    <source>
        <strain evidence="1">AU212A</strain>
    </source>
</reference>
<evidence type="ECO:0000313" key="2">
    <source>
        <dbReference type="Proteomes" id="UP000789860"/>
    </source>
</evidence>
<name>A0ACA9MJN8_9GLOM</name>
<dbReference type="Proteomes" id="UP000789860">
    <property type="component" value="Unassembled WGS sequence"/>
</dbReference>
<feature type="non-terminal residue" evidence="1">
    <location>
        <position position="185"/>
    </location>
</feature>
<gene>
    <name evidence="1" type="ORF">SCALOS_LOCUS6649</name>
</gene>
<comment type="caution">
    <text evidence="1">The sequence shown here is derived from an EMBL/GenBank/DDBJ whole genome shotgun (WGS) entry which is preliminary data.</text>
</comment>
<dbReference type="EMBL" id="CAJVPM010013153">
    <property type="protein sequence ID" value="CAG8592986.1"/>
    <property type="molecule type" value="Genomic_DNA"/>
</dbReference>
<keyword evidence="2" id="KW-1185">Reference proteome</keyword>
<evidence type="ECO:0000313" key="1">
    <source>
        <dbReference type="EMBL" id="CAG8592986.1"/>
    </source>
</evidence>
<sequence>MNQSNNDLIQKCLEEVHIKFYEYSHFKDIKFIVEGGYGKVHRATLKDHDITLKLHRSVDIHSNIIRLLGATKNDYMLVLEYADGGNLKSYLKDKFKYLSWKDKINFALQITDAVKCLHINDIVHRDLHSDNILVHQRYCWQHDPNNRPDIRQVFSDLENLIINYSQAFIEKQDNNQNLAHEIDQI</sequence>